<dbReference type="Proteomes" id="UP000187185">
    <property type="component" value="Chromosome"/>
</dbReference>
<accession>A0A1P8UBX8</accession>
<dbReference type="KEGG" id="maur:BOH66_16470"/>
<dbReference type="AlphaFoldDB" id="A0A1P8UBX8"/>
<keyword evidence="2" id="KW-1185">Reference proteome</keyword>
<reference evidence="1 2" key="1">
    <citation type="submission" date="2016-12" db="EMBL/GenBank/DDBJ databases">
        <title>Complete genome sequence of Microbacterium aurum KACC 15219.</title>
        <authorList>
            <person name="Jung Y."/>
            <person name="Shin J.-H."/>
            <person name="Lee Y.-J."/>
            <person name="Yi H."/>
            <person name="Bahn Y.-S."/>
            <person name="Kim J.F."/>
            <person name="Lee D.-W."/>
        </authorList>
    </citation>
    <scope>NUCLEOTIDE SEQUENCE [LARGE SCALE GENOMIC DNA]</scope>
    <source>
        <strain evidence="1 2">KACC 15219</strain>
    </source>
</reference>
<dbReference type="RefSeq" id="WP_076692003.1">
    <property type="nucleotide sequence ID" value="NZ_CP018762.1"/>
</dbReference>
<proteinExistence type="predicted"/>
<protein>
    <recommendedName>
        <fullName evidence="3">Immunity protein Imm1</fullName>
    </recommendedName>
</protein>
<sequence>MDEKHRASSWSLAGAEGSPLTVSEIRALLTDRAAAGSLTTVLQSDTGLMLHLVTNRQRVMVMLMGADGSAGHAIDDGAQGTSGGYLLENGQEDEYADRDTLALPDALSVVEWILIHGAAPEIGWSIDVPG</sequence>
<name>A0A1P8UBX8_9MICO</name>
<evidence type="ECO:0000313" key="2">
    <source>
        <dbReference type="Proteomes" id="UP000187185"/>
    </source>
</evidence>
<dbReference type="EMBL" id="CP018762">
    <property type="protein sequence ID" value="APZ35646.1"/>
    <property type="molecule type" value="Genomic_DNA"/>
</dbReference>
<evidence type="ECO:0000313" key="1">
    <source>
        <dbReference type="EMBL" id="APZ35646.1"/>
    </source>
</evidence>
<gene>
    <name evidence="1" type="ORF">BOH66_16470</name>
</gene>
<evidence type="ECO:0008006" key="3">
    <source>
        <dbReference type="Google" id="ProtNLM"/>
    </source>
</evidence>
<dbReference type="OrthoDB" id="3853004at2"/>
<organism evidence="1 2">
    <name type="scientific">Microbacterium aurum</name>
    <dbReference type="NCBI Taxonomy" id="36805"/>
    <lineage>
        <taxon>Bacteria</taxon>
        <taxon>Bacillati</taxon>
        <taxon>Actinomycetota</taxon>
        <taxon>Actinomycetes</taxon>
        <taxon>Micrococcales</taxon>
        <taxon>Microbacteriaceae</taxon>
        <taxon>Microbacterium</taxon>
    </lineage>
</organism>